<comment type="caution">
    <text evidence="4">The sequence shown here is derived from an EMBL/GenBank/DDBJ whole genome shotgun (WGS) entry which is preliminary data.</text>
</comment>
<gene>
    <name evidence="4" type="ORF">C5O19_17485</name>
</gene>
<sequence>MRIFSAFITIFLFAFSIQNSQAQIQIGAHGAYAISTPKVEGDKNTWGGGLQARYFITPQFAAGVGVNLLSQKVDFAGVDVKTSILPITAMAEYFFTEEGIRPYAGVKTGIYVQSVSALGSKESESVFGVAPKIGLQVPIVDNLALFAEGEYNFMFNKKEYVDQGADKTERYIQLNLGVVYTLNFK</sequence>
<reference evidence="5" key="1">
    <citation type="submission" date="2018-02" db="EMBL/GenBank/DDBJ databases">
        <title>Genome sequencing of Solimonas sp. HR-BB.</title>
        <authorList>
            <person name="Lee Y."/>
            <person name="Jeon C.O."/>
        </authorList>
    </citation>
    <scope>NUCLEOTIDE SEQUENCE [LARGE SCALE GENOMIC DNA]</scope>
    <source>
        <strain evidence="5">HR-U</strain>
    </source>
</reference>
<dbReference type="SUPFAM" id="SSF56925">
    <property type="entry name" value="OMPA-like"/>
    <property type="match status" value="1"/>
</dbReference>
<name>A0A2S7IIC6_9BACT</name>
<feature type="signal peptide" evidence="2">
    <location>
        <begin position="1"/>
        <end position="22"/>
    </location>
</feature>
<dbReference type="Gene3D" id="2.40.160.20">
    <property type="match status" value="1"/>
</dbReference>
<dbReference type="Pfam" id="PF13505">
    <property type="entry name" value="OMP_b-brl"/>
    <property type="match status" value="1"/>
</dbReference>
<dbReference type="OrthoDB" id="945732at2"/>
<feature type="domain" description="Outer membrane protein beta-barrel" evidence="3">
    <location>
        <begin position="8"/>
        <end position="180"/>
    </location>
</feature>
<proteinExistence type="predicted"/>
<dbReference type="AlphaFoldDB" id="A0A2S7IIC6"/>
<keyword evidence="1 2" id="KW-0732">Signal</keyword>
<evidence type="ECO:0000313" key="5">
    <source>
        <dbReference type="Proteomes" id="UP000239590"/>
    </source>
</evidence>
<feature type="chain" id="PRO_5015785354" description="Outer membrane protein beta-barrel domain-containing protein" evidence="2">
    <location>
        <begin position="23"/>
        <end position="185"/>
    </location>
</feature>
<accession>A0A2S7IIC6</accession>
<organism evidence="4 5">
    <name type="scientific">Siphonobacter curvatus</name>
    <dbReference type="NCBI Taxonomy" id="2094562"/>
    <lineage>
        <taxon>Bacteria</taxon>
        <taxon>Pseudomonadati</taxon>
        <taxon>Bacteroidota</taxon>
        <taxon>Cytophagia</taxon>
        <taxon>Cytophagales</taxon>
        <taxon>Cytophagaceae</taxon>
        <taxon>Siphonobacter</taxon>
    </lineage>
</organism>
<dbReference type="Proteomes" id="UP000239590">
    <property type="component" value="Unassembled WGS sequence"/>
</dbReference>
<dbReference type="RefSeq" id="WP_104714698.1">
    <property type="nucleotide sequence ID" value="NZ_PTRA01000003.1"/>
</dbReference>
<evidence type="ECO:0000313" key="4">
    <source>
        <dbReference type="EMBL" id="PQA56148.1"/>
    </source>
</evidence>
<protein>
    <recommendedName>
        <fullName evidence="3">Outer membrane protein beta-barrel domain-containing protein</fullName>
    </recommendedName>
</protein>
<evidence type="ECO:0000259" key="3">
    <source>
        <dbReference type="Pfam" id="PF13505"/>
    </source>
</evidence>
<keyword evidence="5" id="KW-1185">Reference proteome</keyword>
<evidence type="ECO:0000256" key="1">
    <source>
        <dbReference type="ARBA" id="ARBA00022729"/>
    </source>
</evidence>
<dbReference type="InterPro" id="IPR011250">
    <property type="entry name" value="OMP/PagP_B-barrel"/>
</dbReference>
<dbReference type="EMBL" id="PTRA01000003">
    <property type="protein sequence ID" value="PQA56148.1"/>
    <property type="molecule type" value="Genomic_DNA"/>
</dbReference>
<dbReference type="InterPro" id="IPR027385">
    <property type="entry name" value="Beta-barrel_OMP"/>
</dbReference>
<evidence type="ECO:0000256" key="2">
    <source>
        <dbReference type="SAM" id="SignalP"/>
    </source>
</evidence>